<proteinExistence type="predicted"/>
<dbReference type="Pfam" id="PF01985">
    <property type="entry name" value="CRS1_YhbY"/>
    <property type="match status" value="1"/>
</dbReference>
<dbReference type="InterPro" id="IPR001890">
    <property type="entry name" value="RNA-binding_CRM"/>
</dbReference>
<dbReference type="SUPFAM" id="SSF75471">
    <property type="entry name" value="YhbY-like"/>
    <property type="match status" value="1"/>
</dbReference>
<keyword evidence="1 2" id="KW-0694">RNA-binding</keyword>
<protein>
    <submittedName>
        <fullName evidence="4">RNA-binding protein YhbY</fullName>
    </submittedName>
</protein>
<dbReference type="NCBIfam" id="TIGR00253">
    <property type="entry name" value="RNA_bind_YhbY"/>
    <property type="match status" value="1"/>
</dbReference>
<name>F2BV47_9FIRM</name>
<feature type="domain" description="CRM" evidence="3">
    <location>
        <begin position="8"/>
        <end position="104"/>
    </location>
</feature>
<gene>
    <name evidence="4" type="primary">yhbY</name>
    <name evidence="4" type="ORF">HMPREF9083_0064</name>
</gene>
<dbReference type="GO" id="GO:0003723">
    <property type="term" value="F:RNA binding"/>
    <property type="evidence" value="ECO:0007669"/>
    <property type="project" value="UniProtKB-UniRule"/>
</dbReference>
<dbReference type="InterPro" id="IPR035920">
    <property type="entry name" value="YhbY-like_sf"/>
</dbReference>
<dbReference type="STRING" id="888062.HMPREF9083_0064"/>
<dbReference type="EMBL" id="AFBB01000002">
    <property type="protein sequence ID" value="EGF16588.1"/>
    <property type="molecule type" value="Genomic_DNA"/>
</dbReference>
<evidence type="ECO:0000259" key="3">
    <source>
        <dbReference type="PROSITE" id="PS51295"/>
    </source>
</evidence>
<sequence length="104" mass="11836">MKIKKENKMLTGKQKQYLKGIASKFPAVVQIGKNGIEESVIESIFNALKARELIKVKINQNSVEDINNTAKFLSEKLSCELVQVIGRNCILFNQKKEKSHYELP</sequence>
<dbReference type="PROSITE" id="PS51295">
    <property type="entry name" value="CRM"/>
    <property type="match status" value="1"/>
</dbReference>
<evidence type="ECO:0000256" key="2">
    <source>
        <dbReference type="PROSITE-ProRule" id="PRU00626"/>
    </source>
</evidence>
<dbReference type="AlphaFoldDB" id="F2BV47"/>
<evidence type="ECO:0000313" key="5">
    <source>
        <dbReference type="Proteomes" id="UP000003503"/>
    </source>
</evidence>
<dbReference type="HOGENOM" id="CLU_095994_1_2_9"/>
<dbReference type="PANTHER" id="PTHR40065:SF3">
    <property type="entry name" value="RNA-BINDING PROTEIN YHBY"/>
    <property type="match status" value="1"/>
</dbReference>
<dbReference type="Gene3D" id="3.30.110.60">
    <property type="entry name" value="YhbY-like"/>
    <property type="match status" value="1"/>
</dbReference>
<comment type="caution">
    <text evidence="4">The sequence shown here is derived from an EMBL/GenBank/DDBJ whole genome shotgun (WGS) entry which is preliminary data.</text>
</comment>
<dbReference type="InterPro" id="IPR017924">
    <property type="entry name" value="RNA-binding_YhbY"/>
</dbReference>
<evidence type="ECO:0000256" key="1">
    <source>
        <dbReference type="ARBA" id="ARBA00022884"/>
    </source>
</evidence>
<keyword evidence="5" id="KW-1185">Reference proteome</keyword>
<dbReference type="SMART" id="SM01103">
    <property type="entry name" value="CRS1_YhbY"/>
    <property type="match status" value="1"/>
</dbReference>
<dbReference type="InterPro" id="IPR051925">
    <property type="entry name" value="RNA-binding_domain"/>
</dbReference>
<dbReference type="eggNOG" id="COG1534">
    <property type="taxonomic scope" value="Bacteria"/>
</dbReference>
<dbReference type="PANTHER" id="PTHR40065">
    <property type="entry name" value="RNA-BINDING PROTEIN YHBY"/>
    <property type="match status" value="1"/>
</dbReference>
<accession>F2BV47</accession>
<dbReference type="Proteomes" id="UP000003503">
    <property type="component" value="Unassembled WGS sequence"/>
</dbReference>
<reference evidence="4 5" key="1">
    <citation type="submission" date="2011-02" db="EMBL/GenBank/DDBJ databases">
        <authorList>
            <person name="Muzny D."/>
            <person name="Qin X."/>
            <person name="Deng J."/>
            <person name="Jiang H."/>
            <person name="Liu Y."/>
            <person name="Qu J."/>
            <person name="Song X.-Z."/>
            <person name="Zhang L."/>
            <person name="Thornton R."/>
            <person name="Coyle M."/>
            <person name="Francisco L."/>
            <person name="Jackson L."/>
            <person name="Javaid M."/>
            <person name="Korchina V."/>
            <person name="Kovar C."/>
            <person name="Mata R."/>
            <person name="Mathew T."/>
            <person name="Ngo R."/>
            <person name="Nguyen L."/>
            <person name="Nguyen N."/>
            <person name="Okwuonu G."/>
            <person name="Ongeri F."/>
            <person name="Pham C."/>
            <person name="Simmons D."/>
            <person name="Wilczek-Boney K."/>
            <person name="Hale W."/>
            <person name="Jakkamsetti A."/>
            <person name="Pham P."/>
            <person name="Ruth R."/>
            <person name="San Lucas F."/>
            <person name="Warren J."/>
            <person name="Zhang J."/>
            <person name="Zhao Z."/>
            <person name="Zhou C."/>
            <person name="Zhu D."/>
            <person name="Lee S."/>
            <person name="Bess C."/>
            <person name="Blankenburg K."/>
            <person name="Forbes L."/>
            <person name="Fu Q."/>
            <person name="Gubbala S."/>
            <person name="Hirani K."/>
            <person name="Jayaseelan J.C."/>
            <person name="Lara F."/>
            <person name="Munidasa M."/>
            <person name="Palculict T."/>
            <person name="Patil S."/>
            <person name="Pu L.-L."/>
            <person name="Saada N."/>
            <person name="Tang L."/>
            <person name="Weissenberger G."/>
            <person name="Zhu Y."/>
            <person name="Hemphill L."/>
            <person name="Shang Y."/>
            <person name="Youmans B."/>
            <person name="Ayvaz T."/>
            <person name="Ross M."/>
            <person name="Santibanez J."/>
            <person name="Aqrawi P."/>
            <person name="Gross S."/>
            <person name="Joshi V."/>
            <person name="Fowler G."/>
            <person name="Nazareth L."/>
            <person name="Reid J."/>
            <person name="Worley K."/>
            <person name="Petrosino J."/>
            <person name="Highlander S."/>
            <person name="Gibbs R."/>
        </authorList>
    </citation>
    <scope>NUCLEOTIDE SEQUENCE [LARGE SCALE GENOMIC DNA]</scope>
    <source>
        <strain evidence="4 5">DSM 19965</strain>
    </source>
</reference>
<organism evidence="4 5">
    <name type="scientific">Dialister micraerophilus DSM 19965</name>
    <dbReference type="NCBI Taxonomy" id="888062"/>
    <lineage>
        <taxon>Bacteria</taxon>
        <taxon>Bacillati</taxon>
        <taxon>Bacillota</taxon>
        <taxon>Negativicutes</taxon>
        <taxon>Veillonellales</taxon>
        <taxon>Veillonellaceae</taxon>
        <taxon>Dialister</taxon>
    </lineage>
</organism>
<evidence type="ECO:0000313" key="4">
    <source>
        <dbReference type="EMBL" id="EGF16588.1"/>
    </source>
</evidence>